<dbReference type="PANTHER" id="PTHR43048:SF3">
    <property type="entry name" value="METHYLMALONYL-COA EPIMERASE, MITOCHONDRIAL"/>
    <property type="match status" value="1"/>
</dbReference>
<dbReference type="RefSeq" id="WP_148566060.1">
    <property type="nucleotide sequence ID" value="NZ_RXYA01000003.1"/>
</dbReference>
<dbReference type="CDD" id="cd06587">
    <property type="entry name" value="VOC"/>
    <property type="match status" value="1"/>
</dbReference>
<accession>A0A923KQ42</accession>
<dbReference type="Proteomes" id="UP000616595">
    <property type="component" value="Unassembled WGS sequence"/>
</dbReference>
<reference evidence="3" key="1">
    <citation type="submission" date="2019-10" db="EMBL/GenBank/DDBJ databases">
        <authorList>
            <person name="Ross D.E."/>
            <person name="Gulliver D."/>
        </authorList>
    </citation>
    <scope>NUCLEOTIDE SEQUENCE</scope>
    <source>
        <strain evidence="3">DER-2019</strain>
    </source>
</reference>
<feature type="domain" description="VOC" evidence="2">
    <location>
        <begin position="8"/>
        <end position="148"/>
    </location>
</feature>
<evidence type="ECO:0000313" key="4">
    <source>
        <dbReference type="Proteomes" id="UP000616595"/>
    </source>
</evidence>
<dbReference type="OrthoDB" id="9815599at2"/>
<evidence type="ECO:0000256" key="1">
    <source>
        <dbReference type="ARBA" id="ARBA00022723"/>
    </source>
</evidence>
<dbReference type="PANTHER" id="PTHR43048">
    <property type="entry name" value="METHYLMALONYL-COA EPIMERASE"/>
    <property type="match status" value="1"/>
</dbReference>
<dbReference type="InterPro" id="IPR029068">
    <property type="entry name" value="Glyas_Bleomycin-R_OHBP_Dase"/>
</dbReference>
<dbReference type="SUPFAM" id="SSF54593">
    <property type="entry name" value="Glyoxalase/Bleomycin resistance protein/Dihydroxybiphenyl dioxygenase"/>
    <property type="match status" value="1"/>
</dbReference>
<dbReference type="InterPro" id="IPR004360">
    <property type="entry name" value="Glyas_Fos-R_dOase_dom"/>
</dbReference>
<reference evidence="3" key="2">
    <citation type="submission" date="2020-10" db="EMBL/GenBank/DDBJ databases">
        <title>Comparative genomics of the Acetobacterium genus.</title>
        <authorList>
            <person name="Marshall C."/>
            <person name="May H."/>
            <person name="Norman S."/>
        </authorList>
    </citation>
    <scope>NUCLEOTIDE SEQUENCE</scope>
    <source>
        <strain evidence="3">DER-2019</strain>
    </source>
</reference>
<dbReference type="GO" id="GO:0046491">
    <property type="term" value="P:L-methylmalonyl-CoA metabolic process"/>
    <property type="evidence" value="ECO:0007669"/>
    <property type="project" value="TreeGrafter"/>
</dbReference>
<sequence>MRDKIISGCNHFSITVGDIDRSVKFYTEVLEMTFENIRYNVDLAYIRKVTGYPDGILNVAFVSCPGLRLELIQYVEPKGVVLDVSPHNICSSHICFATTDIVKAYQRCKDNNIPTRNEPTYIDNGPSTGAYAFYLLDPDHYNIELFQPAAK</sequence>
<dbReference type="PROSITE" id="PS51819">
    <property type="entry name" value="VOC"/>
    <property type="match status" value="1"/>
</dbReference>
<dbReference type="InterPro" id="IPR051785">
    <property type="entry name" value="MMCE/EMCE_epimerase"/>
</dbReference>
<dbReference type="Pfam" id="PF00903">
    <property type="entry name" value="Glyoxalase"/>
    <property type="match status" value="1"/>
</dbReference>
<name>A0A923KQ42_9FIRM</name>
<dbReference type="EMBL" id="WJBD01000012">
    <property type="protein sequence ID" value="MBC3888769.1"/>
    <property type="molecule type" value="Genomic_DNA"/>
</dbReference>
<gene>
    <name evidence="3" type="ORF">GH810_10640</name>
</gene>
<evidence type="ECO:0000313" key="3">
    <source>
        <dbReference type="EMBL" id="MBC3888769.1"/>
    </source>
</evidence>
<proteinExistence type="predicted"/>
<dbReference type="AlphaFoldDB" id="A0A923KQ42"/>
<keyword evidence="4" id="KW-1185">Reference proteome</keyword>
<dbReference type="GO" id="GO:0046872">
    <property type="term" value="F:metal ion binding"/>
    <property type="evidence" value="ECO:0007669"/>
    <property type="project" value="UniProtKB-KW"/>
</dbReference>
<dbReference type="InterPro" id="IPR037523">
    <property type="entry name" value="VOC_core"/>
</dbReference>
<keyword evidence="1" id="KW-0479">Metal-binding</keyword>
<protein>
    <recommendedName>
        <fullName evidence="2">VOC domain-containing protein</fullName>
    </recommendedName>
</protein>
<dbReference type="Gene3D" id="3.10.180.10">
    <property type="entry name" value="2,3-Dihydroxybiphenyl 1,2-Dioxygenase, domain 1"/>
    <property type="match status" value="1"/>
</dbReference>
<dbReference type="GO" id="GO:0004493">
    <property type="term" value="F:methylmalonyl-CoA epimerase activity"/>
    <property type="evidence" value="ECO:0007669"/>
    <property type="project" value="TreeGrafter"/>
</dbReference>
<evidence type="ECO:0000259" key="2">
    <source>
        <dbReference type="PROSITE" id="PS51819"/>
    </source>
</evidence>
<organism evidence="3 4">
    <name type="scientific">Acetobacterium paludosum</name>
    <dbReference type="NCBI Taxonomy" id="52693"/>
    <lineage>
        <taxon>Bacteria</taxon>
        <taxon>Bacillati</taxon>
        <taxon>Bacillota</taxon>
        <taxon>Clostridia</taxon>
        <taxon>Eubacteriales</taxon>
        <taxon>Eubacteriaceae</taxon>
        <taxon>Acetobacterium</taxon>
    </lineage>
</organism>
<comment type="caution">
    <text evidence="3">The sequence shown here is derived from an EMBL/GenBank/DDBJ whole genome shotgun (WGS) entry which is preliminary data.</text>
</comment>